<keyword evidence="2 4" id="KW-0418">Kinase</keyword>
<evidence type="ECO:0000256" key="2">
    <source>
        <dbReference type="ARBA" id="ARBA00022777"/>
    </source>
</evidence>
<evidence type="ECO:0000256" key="1">
    <source>
        <dbReference type="ARBA" id="ARBA00022679"/>
    </source>
</evidence>
<proteinExistence type="predicted"/>
<accession>A0A508XBQ0</accession>
<dbReference type="Proteomes" id="UP000507954">
    <property type="component" value="Unassembled WGS sequence"/>
</dbReference>
<dbReference type="EMBL" id="CABFNB010000163">
    <property type="protein sequence ID" value="VTZ65834.1"/>
    <property type="molecule type" value="Genomic_DNA"/>
</dbReference>
<dbReference type="InterPro" id="IPR011611">
    <property type="entry name" value="PfkB_dom"/>
</dbReference>
<dbReference type="InterPro" id="IPR029056">
    <property type="entry name" value="Ribokinase-like"/>
</dbReference>
<dbReference type="PANTHER" id="PTHR10584">
    <property type="entry name" value="SUGAR KINASE"/>
    <property type="match status" value="1"/>
</dbReference>
<keyword evidence="1 4" id="KW-0808">Transferase</keyword>
<organism evidence="4 5">
    <name type="scientific">Sinorhizobium medicae</name>
    <dbReference type="NCBI Taxonomy" id="110321"/>
    <lineage>
        <taxon>Bacteria</taxon>
        <taxon>Pseudomonadati</taxon>
        <taxon>Pseudomonadota</taxon>
        <taxon>Alphaproteobacteria</taxon>
        <taxon>Hyphomicrobiales</taxon>
        <taxon>Rhizobiaceae</taxon>
        <taxon>Sinorhizobium/Ensifer group</taxon>
        <taxon>Sinorhizobium</taxon>
    </lineage>
</organism>
<dbReference type="Gene3D" id="3.40.1190.20">
    <property type="match status" value="1"/>
</dbReference>
<dbReference type="AlphaFoldDB" id="A0A508XBQ0"/>
<dbReference type="EC" id="2.7.1.15" evidence="4"/>
<sequence length="131" mass="13791">MLTPGPMVDLKKNDLEALDIIIPNETEAAELLEVGEISDYRAAAREVCSRWGVSNTIVTCGSRGAVAWWENALIEVPAFNVDAKNTIGAGDAFAASCALALCRGLYISRAFRFAAAVAAISVSTAAAPWTS</sequence>
<reference evidence="4 5" key="1">
    <citation type="submission" date="2019-06" db="EMBL/GenBank/DDBJ databases">
        <authorList>
            <person name="Le Quere A."/>
            <person name="Colella S."/>
        </authorList>
    </citation>
    <scope>NUCLEOTIDE SEQUENCE [LARGE SCALE GENOMIC DNA]</scope>
    <source>
        <strain evidence="4">EmedicaeMD41</strain>
    </source>
</reference>
<dbReference type="Pfam" id="PF00294">
    <property type="entry name" value="PfkB"/>
    <property type="match status" value="1"/>
</dbReference>
<dbReference type="GO" id="GO:0004747">
    <property type="term" value="F:ribokinase activity"/>
    <property type="evidence" value="ECO:0007669"/>
    <property type="project" value="UniProtKB-EC"/>
</dbReference>
<evidence type="ECO:0000313" key="5">
    <source>
        <dbReference type="Proteomes" id="UP000507954"/>
    </source>
</evidence>
<dbReference type="RefSeq" id="WP_268828363.1">
    <property type="nucleotide sequence ID" value="NZ_CABFNB010000163.1"/>
</dbReference>
<evidence type="ECO:0000259" key="3">
    <source>
        <dbReference type="Pfam" id="PF00294"/>
    </source>
</evidence>
<gene>
    <name evidence="4" type="ORF">EMEDMD4_910051</name>
</gene>
<name>A0A508XBQ0_9HYPH</name>
<protein>
    <submittedName>
        <fullName evidence="4">Ribokinase</fullName>
        <ecNumber evidence="4">2.7.1.15</ecNumber>
    </submittedName>
</protein>
<evidence type="ECO:0000313" key="4">
    <source>
        <dbReference type="EMBL" id="VTZ65834.1"/>
    </source>
</evidence>
<feature type="domain" description="Carbohydrate kinase PfkB" evidence="3">
    <location>
        <begin position="15"/>
        <end position="125"/>
    </location>
</feature>
<dbReference type="SUPFAM" id="SSF53613">
    <property type="entry name" value="Ribokinase-like"/>
    <property type="match status" value="1"/>
</dbReference>
<dbReference type="PANTHER" id="PTHR10584:SF166">
    <property type="entry name" value="RIBOKINASE"/>
    <property type="match status" value="1"/>
</dbReference>